<dbReference type="InterPro" id="IPR036134">
    <property type="entry name" value="Crypto/Photolyase_FAD-like_sf"/>
</dbReference>
<feature type="domain" description="Photolyase/cryptochrome alpha/beta" evidence="7">
    <location>
        <begin position="2"/>
        <end position="125"/>
    </location>
</feature>
<evidence type="ECO:0000256" key="4">
    <source>
        <dbReference type="PIRSR" id="PIRSR602081-1"/>
    </source>
</evidence>
<feature type="binding site" evidence="4">
    <location>
        <position position="208"/>
    </location>
    <ligand>
        <name>FAD</name>
        <dbReference type="ChEBI" id="CHEBI:57692"/>
    </ligand>
</feature>
<name>A0A940WNI2_9ACTN</name>
<dbReference type="Pfam" id="PF03441">
    <property type="entry name" value="FAD_binding_7"/>
    <property type="match status" value="1"/>
</dbReference>
<accession>A0A940WNI2</accession>
<dbReference type="AlphaFoldDB" id="A0A940WNI2"/>
<evidence type="ECO:0000313" key="8">
    <source>
        <dbReference type="EMBL" id="MBP2708158.1"/>
    </source>
</evidence>
<dbReference type="GO" id="GO:0006950">
    <property type="term" value="P:response to stress"/>
    <property type="evidence" value="ECO:0007669"/>
    <property type="project" value="UniProtKB-ARBA"/>
</dbReference>
<keyword evidence="9" id="KW-1185">Reference proteome</keyword>
<evidence type="ECO:0000313" key="9">
    <source>
        <dbReference type="Proteomes" id="UP000674234"/>
    </source>
</evidence>
<dbReference type="InterPro" id="IPR014729">
    <property type="entry name" value="Rossmann-like_a/b/a_fold"/>
</dbReference>
<dbReference type="GO" id="GO:0003904">
    <property type="term" value="F:deoxyribodipyrimidine photo-lyase activity"/>
    <property type="evidence" value="ECO:0007669"/>
    <property type="project" value="TreeGrafter"/>
</dbReference>
<dbReference type="Proteomes" id="UP000674234">
    <property type="component" value="Unassembled WGS sequence"/>
</dbReference>
<dbReference type="InterPro" id="IPR005101">
    <property type="entry name" value="Cryptochr/Photolyase_FAD-bd"/>
</dbReference>
<dbReference type="InterPro" id="IPR006050">
    <property type="entry name" value="DNA_photolyase_N"/>
</dbReference>
<feature type="binding site" evidence="4">
    <location>
        <begin position="219"/>
        <end position="223"/>
    </location>
    <ligand>
        <name>FAD</name>
        <dbReference type="ChEBI" id="CHEBI:57692"/>
    </ligand>
</feature>
<dbReference type="GO" id="GO:0003677">
    <property type="term" value="F:DNA binding"/>
    <property type="evidence" value="ECO:0007669"/>
    <property type="project" value="TreeGrafter"/>
</dbReference>
<comment type="caution">
    <text evidence="8">The sequence shown here is derived from an EMBL/GenBank/DDBJ whole genome shotgun (WGS) entry which is preliminary data.</text>
</comment>
<dbReference type="PROSITE" id="PS00394">
    <property type="entry name" value="DNA_PHOTOLYASES_1_1"/>
    <property type="match status" value="1"/>
</dbReference>
<dbReference type="PRINTS" id="PR00147">
    <property type="entry name" value="DNAPHOTLYASE"/>
</dbReference>
<dbReference type="Gene3D" id="3.40.50.620">
    <property type="entry name" value="HUPs"/>
    <property type="match status" value="1"/>
</dbReference>
<dbReference type="InterPro" id="IPR018394">
    <property type="entry name" value="DNA_photolyase_1_CS_C"/>
</dbReference>
<evidence type="ECO:0000256" key="2">
    <source>
        <dbReference type="ARBA" id="ARBA00022827"/>
    </source>
</evidence>
<feature type="binding site" evidence="4">
    <location>
        <position position="249"/>
    </location>
    <ligand>
        <name>FAD</name>
        <dbReference type="ChEBI" id="CHEBI:57692"/>
    </ligand>
</feature>
<dbReference type="RefSeq" id="WP_210159417.1">
    <property type="nucleotide sequence ID" value="NZ_JAFCNB010000027.1"/>
</dbReference>
<dbReference type="InterPro" id="IPR002081">
    <property type="entry name" value="Cryptochrome/DNA_photolyase_1"/>
</dbReference>
<dbReference type="SUPFAM" id="SSF52425">
    <property type="entry name" value="Cryptochrome/photolyase, N-terminal domain"/>
    <property type="match status" value="1"/>
</dbReference>
<keyword evidence="2 4" id="KW-0274">FAD</keyword>
<dbReference type="SUPFAM" id="SSF48173">
    <property type="entry name" value="Cryptochrome/photolyase FAD-binding domain"/>
    <property type="match status" value="1"/>
</dbReference>
<dbReference type="PANTHER" id="PTHR11455">
    <property type="entry name" value="CRYPTOCHROME"/>
    <property type="match status" value="1"/>
</dbReference>
<protein>
    <submittedName>
        <fullName evidence="8">Deoxyribodipyrimidine photo-lyase</fullName>
    </submittedName>
</protein>
<feature type="site" description="Electron transfer via tryptophanyl radical" evidence="5">
    <location>
        <position position="339"/>
    </location>
</feature>
<dbReference type="EMBL" id="JAFCNB010000027">
    <property type="protein sequence ID" value="MBP2708158.1"/>
    <property type="molecule type" value="Genomic_DNA"/>
</dbReference>
<dbReference type="GO" id="GO:0006139">
    <property type="term" value="P:nucleobase-containing compound metabolic process"/>
    <property type="evidence" value="ECO:0007669"/>
    <property type="project" value="UniProtKB-ARBA"/>
</dbReference>
<comment type="cofactor">
    <cofactor evidence="4">
        <name>FAD</name>
        <dbReference type="ChEBI" id="CHEBI:57692"/>
    </cofactor>
    <text evidence="4">Binds 1 FAD per subunit.</text>
</comment>
<evidence type="ECO:0000256" key="1">
    <source>
        <dbReference type="ARBA" id="ARBA00022630"/>
    </source>
</evidence>
<comment type="similarity">
    <text evidence="6">Belongs to the DNA photolyase family.</text>
</comment>
<feature type="site" description="Electron transfer via tryptophanyl radical" evidence="5">
    <location>
        <position position="286"/>
    </location>
</feature>
<dbReference type="GO" id="GO:0071949">
    <property type="term" value="F:FAD binding"/>
    <property type="evidence" value="ECO:0007669"/>
    <property type="project" value="TreeGrafter"/>
</dbReference>
<sequence>METIVVLFNRDLRVRDHPALAAACSRGGVVPLFVLDPAIEAGHRREFLHESLHDLRASLRRLGGDLVVRHGDPVAEAMRVAGETSAAGVWASADVSAFARRREQRLAEACETHRLEFRTFPGVTVVPPGALTPPGGDHYKIFTPYWRVWSAWPGRPVLEPPERVRLPHGLAPGSLPALSPEPFGVVRGGETEGLRRMDEWVGDGLGRYGDTRDHLAARTSMLSAYLHFGCVSPNELARRAGRHRGGDDYVRQLCWRDFHHQVTHAFPGITRHDYRPRGRLPGRTAWGRDADAEAAWREGTTGVPVVDAGMRQLRREGWMHNRARLIVGSYLTKRLGIDWRVGADHFARLLLDADVPNNFGNWQWVAGTGNDTRPNRTLNPVRQARRFDPCGEYVRRYVPELASLPDDLVHEPWRAPVPVRGYPRRPLGGEISG</sequence>
<feature type="binding site" evidence="4">
    <location>
        <begin position="352"/>
        <end position="354"/>
    </location>
    <ligand>
        <name>FAD</name>
        <dbReference type="ChEBI" id="CHEBI:57692"/>
    </ligand>
</feature>
<organism evidence="8 9">
    <name type="scientific">Microbispora oryzae</name>
    <dbReference type="NCBI Taxonomy" id="2806554"/>
    <lineage>
        <taxon>Bacteria</taxon>
        <taxon>Bacillati</taxon>
        <taxon>Actinomycetota</taxon>
        <taxon>Actinomycetes</taxon>
        <taxon>Streptosporangiales</taxon>
        <taxon>Streptosporangiaceae</taxon>
        <taxon>Microbispora</taxon>
    </lineage>
</organism>
<dbReference type="PANTHER" id="PTHR11455:SF9">
    <property type="entry name" value="CRYPTOCHROME CIRCADIAN CLOCK 5 ISOFORM X1"/>
    <property type="match status" value="1"/>
</dbReference>
<gene>
    <name evidence="8" type="ORF">JOL79_30705</name>
</gene>
<dbReference type="Pfam" id="PF00875">
    <property type="entry name" value="DNA_photolyase"/>
    <property type="match status" value="1"/>
</dbReference>
<dbReference type="GO" id="GO:0009416">
    <property type="term" value="P:response to light stimulus"/>
    <property type="evidence" value="ECO:0007669"/>
    <property type="project" value="TreeGrafter"/>
</dbReference>
<proteinExistence type="inferred from homology"/>
<dbReference type="PROSITE" id="PS51645">
    <property type="entry name" value="PHR_CRY_ALPHA_BETA"/>
    <property type="match status" value="1"/>
</dbReference>
<keyword evidence="1 4" id="KW-0285">Flavoprotein</keyword>
<dbReference type="Gene3D" id="1.10.579.10">
    <property type="entry name" value="DNA Cyclobutane Dipyrimidine Photolyase, subunit A, domain 3"/>
    <property type="match status" value="1"/>
</dbReference>
<evidence type="ECO:0000256" key="6">
    <source>
        <dbReference type="RuleBase" id="RU004182"/>
    </source>
</evidence>
<feature type="site" description="Electron transfer via tryptophanyl radical" evidence="5">
    <location>
        <position position="362"/>
    </location>
</feature>
<evidence type="ECO:0000259" key="7">
    <source>
        <dbReference type="PROSITE" id="PS51645"/>
    </source>
</evidence>
<keyword evidence="3 6" id="KW-0157">Chromophore</keyword>
<evidence type="ECO:0000256" key="3">
    <source>
        <dbReference type="ARBA" id="ARBA00022991"/>
    </source>
</evidence>
<evidence type="ECO:0000256" key="5">
    <source>
        <dbReference type="PIRSR" id="PIRSR602081-2"/>
    </source>
</evidence>
<reference evidence="8" key="1">
    <citation type="submission" date="2021-02" db="EMBL/GenBank/DDBJ databases">
        <title>Draft genome sequence of Microbispora sp. RL4-1S isolated from rice leaves in Thailand.</title>
        <authorList>
            <person name="Muangham S."/>
            <person name="Duangmal K."/>
        </authorList>
    </citation>
    <scope>NUCLEOTIDE SEQUENCE</scope>
    <source>
        <strain evidence="8">RL4-1S</strain>
    </source>
</reference>
<dbReference type="InterPro" id="IPR036155">
    <property type="entry name" value="Crypto/Photolyase_N_sf"/>
</dbReference>
<dbReference type="Gene3D" id="1.25.40.80">
    <property type="match status" value="1"/>
</dbReference>